<dbReference type="CDD" id="cd03498">
    <property type="entry name" value="SQR_TypeB_2_TM"/>
    <property type="match status" value="1"/>
</dbReference>
<dbReference type="Gene3D" id="1.20.1300.10">
    <property type="entry name" value="Fumarate reductase/succinate dehydrogenase, transmembrane subunit"/>
    <property type="match status" value="1"/>
</dbReference>
<gene>
    <name evidence="2" type="ORF">H4K34_10045</name>
</gene>
<accession>A0A7H0VAH4</accession>
<dbReference type="NCBIfam" id="TIGR02046">
    <property type="entry name" value="sdhC_b558_fam"/>
    <property type="match status" value="1"/>
</dbReference>
<feature type="transmembrane region" description="Helical" evidence="1">
    <location>
        <begin position="15"/>
        <end position="34"/>
    </location>
</feature>
<dbReference type="AlphaFoldDB" id="A0A7H0VAH4"/>
<name>A0A7H0VAH4_9FLAO</name>
<sequence length="229" mass="25972">MAKSGILGSSIAKKYWMSLTGLFLISFLIVHLLGNLQLLDLSVEGQEKFNAYAKFMTTFPLIKIVSYLLYFSILFHAVDGIYLAMQNRKARPERYRSWKPNRNSIWASRNMGLLGTIILVFIVLHMSQFWYVMHWGEIGTDSQGNKNLAAVVIKTYQDGSAGMIMVLLYVLSMAAIAFHLWHGFASAFQTFGLNHKRYTPAIKKLGYAFSVIVPLLYAIIPVFILMAKN</sequence>
<feature type="transmembrane region" description="Helical" evidence="1">
    <location>
        <begin position="161"/>
        <end position="184"/>
    </location>
</feature>
<protein>
    <submittedName>
        <fullName evidence="2">Succinate dehydrogenase cytochrome b subunit</fullName>
    </submittedName>
</protein>
<proteinExistence type="predicted"/>
<feature type="transmembrane region" description="Helical" evidence="1">
    <location>
        <begin position="106"/>
        <end position="126"/>
    </location>
</feature>
<feature type="transmembrane region" description="Helical" evidence="1">
    <location>
        <begin position="205"/>
        <end position="227"/>
    </location>
</feature>
<evidence type="ECO:0000313" key="3">
    <source>
        <dbReference type="Proteomes" id="UP000516305"/>
    </source>
</evidence>
<keyword evidence="3" id="KW-1185">Reference proteome</keyword>
<reference evidence="2 3" key="1">
    <citation type="submission" date="2020-08" db="EMBL/GenBank/DDBJ databases">
        <title>Croceimicrobium hydrocarbonivorans gen. nov., sp. nov., a novel marine bacterium isolated from a bacterial consortium that degrades polyethylene terephthalate.</title>
        <authorList>
            <person name="Liu R."/>
        </authorList>
    </citation>
    <scope>NUCLEOTIDE SEQUENCE [LARGE SCALE GENOMIC DNA]</scope>
    <source>
        <strain evidence="2 3">A20-9</strain>
    </source>
</reference>
<dbReference type="RefSeq" id="WP_210757289.1">
    <property type="nucleotide sequence ID" value="NZ_CP060139.1"/>
</dbReference>
<evidence type="ECO:0000313" key="2">
    <source>
        <dbReference type="EMBL" id="QNR22722.1"/>
    </source>
</evidence>
<dbReference type="EMBL" id="CP060139">
    <property type="protein sequence ID" value="QNR22722.1"/>
    <property type="molecule type" value="Genomic_DNA"/>
</dbReference>
<dbReference type="Proteomes" id="UP000516305">
    <property type="component" value="Chromosome"/>
</dbReference>
<keyword evidence="1" id="KW-1133">Transmembrane helix</keyword>
<dbReference type="GO" id="GO:0016020">
    <property type="term" value="C:membrane"/>
    <property type="evidence" value="ECO:0007669"/>
    <property type="project" value="InterPro"/>
</dbReference>
<dbReference type="InterPro" id="IPR034804">
    <property type="entry name" value="SQR/QFR_C/D"/>
</dbReference>
<dbReference type="InterPro" id="IPR011138">
    <property type="entry name" value="Cytochrome_b-558"/>
</dbReference>
<dbReference type="KEGG" id="chyd:H4K34_10045"/>
<keyword evidence="1" id="KW-0812">Transmembrane</keyword>
<dbReference type="SUPFAM" id="SSF81343">
    <property type="entry name" value="Fumarate reductase respiratory complex transmembrane subunits"/>
    <property type="match status" value="1"/>
</dbReference>
<keyword evidence="1" id="KW-0472">Membrane</keyword>
<evidence type="ECO:0000256" key="1">
    <source>
        <dbReference type="SAM" id="Phobius"/>
    </source>
</evidence>
<organism evidence="2 3">
    <name type="scientific">Croceimicrobium hydrocarbonivorans</name>
    <dbReference type="NCBI Taxonomy" id="2761580"/>
    <lineage>
        <taxon>Bacteria</taxon>
        <taxon>Pseudomonadati</taxon>
        <taxon>Bacteroidota</taxon>
        <taxon>Flavobacteriia</taxon>
        <taxon>Flavobacteriales</taxon>
        <taxon>Owenweeksiaceae</taxon>
        <taxon>Croceimicrobium</taxon>
    </lineage>
</organism>
<feature type="transmembrane region" description="Helical" evidence="1">
    <location>
        <begin position="64"/>
        <end position="85"/>
    </location>
</feature>